<sequence length="392" mass="39918">MLWTRPLIMLRLLALLVASELVRTGFFVSALPVAGPGLGLGAAVIGLMVGGHYLADALAKGPLGLVTERWGLGRVLGLGAALGLAAVLGARFAPSPVWGVLGCAVWGLAYAALWPGVMSTSQSLARPGRTARALAVSSLSVAPAILGGVLGVGPLMQARPETAWTLLVGAQVAALVLALSLWGLRLPRTGGSGLGPLSVWRGWSRVAVLLPAAFAQTLAPGLLVTVFYPLLARLGLRLGDLIGPGALALAVFGLALWGAGRVADRAHPRRALAPGLLLLALTFGAAAPPGVEDRLWLLAPLLGVGYGAFVVGWNGLVGRVLPESHRAAAWGTVMAVEALGYAVGPVLGGALWASFGPAGVFTLGAAVFLLAEGYYLLPGRLVTRSLPQGETS</sequence>
<dbReference type="InterPro" id="IPR020846">
    <property type="entry name" value="MFS_dom"/>
</dbReference>
<accession>A0ABN6RMG7</accession>
<proteinExistence type="predicted"/>
<dbReference type="EMBL" id="AP026560">
    <property type="protein sequence ID" value="BDP43223.1"/>
    <property type="molecule type" value="Genomic_DNA"/>
</dbReference>
<feature type="transmembrane region" description="Helical" evidence="4">
    <location>
        <begin position="271"/>
        <end position="289"/>
    </location>
</feature>
<evidence type="ECO:0000256" key="4">
    <source>
        <dbReference type="SAM" id="Phobius"/>
    </source>
</evidence>
<name>A0ABN6RMG7_9DEIO</name>
<feature type="transmembrane region" description="Helical" evidence="4">
    <location>
        <begin position="96"/>
        <end position="113"/>
    </location>
</feature>
<dbReference type="RefSeq" id="WP_264775879.1">
    <property type="nucleotide sequence ID" value="NZ_AP026560.1"/>
</dbReference>
<feature type="transmembrane region" description="Helical" evidence="4">
    <location>
        <begin position="328"/>
        <end position="352"/>
    </location>
</feature>
<evidence type="ECO:0000256" key="3">
    <source>
        <dbReference type="ARBA" id="ARBA00023136"/>
    </source>
</evidence>
<feature type="transmembrane region" description="Helical" evidence="4">
    <location>
        <begin position="206"/>
        <end position="229"/>
    </location>
</feature>
<feature type="transmembrane region" description="Helical" evidence="4">
    <location>
        <begin position="241"/>
        <end position="259"/>
    </location>
</feature>
<protein>
    <submittedName>
        <fullName evidence="6">MFS transporter</fullName>
    </submittedName>
</protein>
<feature type="transmembrane region" description="Helical" evidence="4">
    <location>
        <begin position="358"/>
        <end position="377"/>
    </location>
</feature>
<keyword evidence="7" id="KW-1185">Reference proteome</keyword>
<feature type="transmembrane region" description="Helical" evidence="4">
    <location>
        <begin position="40"/>
        <end position="59"/>
    </location>
</feature>
<evidence type="ECO:0000313" key="6">
    <source>
        <dbReference type="EMBL" id="BDP43223.1"/>
    </source>
</evidence>
<evidence type="ECO:0000313" key="7">
    <source>
        <dbReference type="Proteomes" id="UP001064971"/>
    </source>
</evidence>
<reference evidence="6" key="1">
    <citation type="submission" date="2022-07" db="EMBL/GenBank/DDBJ databases">
        <title>Complete Genome Sequence of the Radioresistant Bacterium Deinococcus aetherius ST0316, Isolated from the Air Dust collected in Lower Stratosphere above Japan.</title>
        <authorList>
            <person name="Satoh K."/>
            <person name="Hagiwara K."/>
            <person name="Katsumata K."/>
            <person name="Kubo A."/>
            <person name="Yokobori S."/>
            <person name="Yamagishi A."/>
            <person name="Oono Y."/>
            <person name="Narumi I."/>
        </authorList>
    </citation>
    <scope>NUCLEOTIDE SEQUENCE</scope>
    <source>
        <strain evidence="6">ST0316</strain>
    </source>
</reference>
<evidence type="ECO:0000256" key="1">
    <source>
        <dbReference type="ARBA" id="ARBA00022692"/>
    </source>
</evidence>
<dbReference type="InterPro" id="IPR036259">
    <property type="entry name" value="MFS_trans_sf"/>
</dbReference>
<dbReference type="InterPro" id="IPR011701">
    <property type="entry name" value="MFS"/>
</dbReference>
<feature type="transmembrane region" description="Helical" evidence="4">
    <location>
        <begin position="295"/>
        <end position="316"/>
    </location>
</feature>
<feature type="transmembrane region" description="Helical" evidence="4">
    <location>
        <begin position="162"/>
        <end position="185"/>
    </location>
</feature>
<dbReference type="Pfam" id="PF07690">
    <property type="entry name" value="MFS_1"/>
    <property type="match status" value="1"/>
</dbReference>
<dbReference type="Proteomes" id="UP001064971">
    <property type="component" value="Chromosome"/>
</dbReference>
<dbReference type="PANTHER" id="PTHR23534">
    <property type="entry name" value="MFS PERMEASE"/>
    <property type="match status" value="1"/>
</dbReference>
<keyword evidence="3 4" id="KW-0472">Membrane</keyword>
<evidence type="ECO:0000256" key="2">
    <source>
        <dbReference type="ARBA" id="ARBA00022989"/>
    </source>
</evidence>
<dbReference type="Gene3D" id="1.20.1250.20">
    <property type="entry name" value="MFS general substrate transporter like domains"/>
    <property type="match status" value="1"/>
</dbReference>
<dbReference type="SUPFAM" id="SSF103473">
    <property type="entry name" value="MFS general substrate transporter"/>
    <property type="match status" value="1"/>
</dbReference>
<feature type="transmembrane region" description="Helical" evidence="4">
    <location>
        <begin position="71"/>
        <end position="90"/>
    </location>
</feature>
<organism evidence="6 7">
    <name type="scientific">Deinococcus aetherius</name>
    <dbReference type="NCBI Taxonomy" id="200252"/>
    <lineage>
        <taxon>Bacteria</taxon>
        <taxon>Thermotogati</taxon>
        <taxon>Deinococcota</taxon>
        <taxon>Deinococci</taxon>
        <taxon>Deinococcales</taxon>
        <taxon>Deinococcaceae</taxon>
        <taxon>Deinococcus</taxon>
    </lineage>
</organism>
<feature type="transmembrane region" description="Helical" evidence="4">
    <location>
        <begin position="134"/>
        <end position="156"/>
    </location>
</feature>
<dbReference type="PANTHER" id="PTHR23534:SF1">
    <property type="entry name" value="MAJOR FACILITATOR SUPERFAMILY PROTEIN"/>
    <property type="match status" value="1"/>
</dbReference>
<gene>
    <name evidence="6" type="ORF">DAETH_31920</name>
</gene>
<evidence type="ECO:0000259" key="5">
    <source>
        <dbReference type="PROSITE" id="PS50850"/>
    </source>
</evidence>
<keyword evidence="1 4" id="KW-0812">Transmembrane</keyword>
<dbReference type="PROSITE" id="PS50850">
    <property type="entry name" value="MFS"/>
    <property type="match status" value="1"/>
</dbReference>
<keyword evidence="2 4" id="KW-1133">Transmembrane helix</keyword>
<feature type="domain" description="Major facilitator superfamily (MFS) profile" evidence="5">
    <location>
        <begin position="205"/>
        <end position="392"/>
    </location>
</feature>